<dbReference type="Pfam" id="PF18962">
    <property type="entry name" value="Por_Secre_tail"/>
    <property type="match status" value="1"/>
</dbReference>
<organism evidence="2 3">
    <name type="scientific">Rufibacter quisquiliarum</name>
    <dbReference type="NCBI Taxonomy" id="1549639"/>
    <lineage>
        <taxon>Bacteria</taxon>
        <taxon>Pseudomonadati</taxon>
        <taxon>Bacteroidota</taxon>
        <taxon>Cytophagia</taxon>
        <taxon>Cytophagales</taxon>
        <taxon>Hymenobacteraceae</taxon>
        <taxon>Rufibacter</taxon>
    </lineage>
</organism>
<sequence length="122" mass="14041">MKQTILLFFVCLTFYQLPAQVKTRPLPAEQKVEAKAEDDERSLSVFPNPSNGIITVSLEGFENKKTELRIMNVIGNVVYQEVVQDPSERYTRTIDLNKLAKGLYYVKLETPTYSEVRKVVIR</sequence>
<reference evidence="2 3" key="1">
    <citation type="submission" date="2020-08" db="EMBL/GenBank/DDBJ databases">
        <title>Genomic Encyclopedia of Type Strains, Phase IV (KMG-IV): sequencing the most valuable type-strain genomes for metagenomic binning, comparative biology and taxonomic classification.</title>
        <authorList>
            <person name="Goeker M."/>
        </authorList>
    </citation>
    <scope>NUCLEOTIDE SEQUENCE [LARGE SCALE GENOMIC DNA]</scope>
    <source>
        <strain evidence="2 3">DSM 29854</strain>
    </source>
</reference>
<gene>
    <name evidence="2" type="ORF">FHS90_003008</name>
</gene>
<evidence type="ECO:0000313" key="2">
    <source>
        <dbReference type="EMBL" id="MBA9078282.1"/>
    </source>
</evidence>
<name>A0A839GHC5_9BACT</name>
<evidence type="ECO:0000259" key="1">
    <source>
        <dbReference type="Pfam" id="PF18962"/>
    </source>
</evidence>
<dbReference type="InterPro" id="IPR026444">
    <property type="entry name" value="Secre_tail"/>
</dbReference>
<dbReference type="Proteomes" id="UP000563094">
    <property type="component" value="Unassembled WGS sequence"/>
</dbReference>
<keyword evidence="3" id="KW-1185">Reference proteome</keyword>
<feature type="domain" description="Secretion system C-terminal sorting" evidence="1">
    <location>
        <begin position="45"/>
        <end position="121"/>
    </location>
</feature>
<dbReference type="NCBIfam" id="TIGR04183">
    <property type="entry name" value="Por_Secre_tail"/>
    <property type="match status" value="1"/>
</dbReference>
<dbReference type="RefSeq" id="WP_066839852.1">
    <property type="nucleotide sequence ID" value="NZ_JACJIQ010000012.1"/>
</dbReference>
<evidence type="ECO:0000313" key="3">
    <source>
        <dbReference type="Proteomes" id="UP000563094"/>
    </source>
</evidence>
<protein>
    <recommendedName>
        <fullName evidence="1">Secretion system C-terminal sorting domain-containing protein</fullName>
    </recommendedName>
</protein>
<dbReference type="EMBL" id="JACJIQ010000012">
    <property type="protein sequence ID" value="MBA9078282.1"/>
    <property type="molecule type" value="Genomic_DNA"/>
</dbReference>
<dbReference type="Gene3D" id="2.60.40.3080">
    <property type="match status" value="1"/>
</dbReference>
<dbReference type="AlphaFoldDB" id="A0A839GHC5"/>
<comment type="caution">
    <text evidence="2">The sequence shown here is derived from an EMBL/GenBank/DDBJ whole genome shotgun (WGS) entry which is preliminary data.</text>
</comment>
<proteinExistence type="predicted"/>
<accession>A0A839GHC5</accession>